<dbReference type="PROSITE" id="PS50056">
    <property type="entry name" value="TYR_PHOSPHATASE_2"/>
    <property type="match status" value="1"/>
</dbReference>
<dbReference type="EMBL" id="CAJNOJ010000160">
    <property type="protein sequence ID" value="CAF1221388.1"/>
    <property type="molecule type" value="Genomic_DNA"/>
</dbReference>
<dbReference type="PROSITE" id="PS00383">
    <property type="entry name" value="TYR_PHOSPHATASE_1"/>
    <property type="match status" value="1"/>
</dbReference>
<dbReference type="Gene3D" id="3.90.190.10">
    <property type="entry name" value="Protein tyrosine phosphatase superfamily"/>
    <property type="match status" value="1"/>
</dbReference>
<dbReference type="FunFam" id="3.90.190.10:FF:000157">
    <property type="entry name" value="Protein-tyrosine phosphatase"/>
    <property type="match status" value="1"/>
</dbReference>
<dbReference type="PANTHER" id="PTHR46712">
    <property type="entry name" value="PHOSPHATIDYLGLYCEROPHOSPHATASE AND PROTEIN-TYROSINE PHOSPHATASE 1"/>
    <property type="match status" value="1"/>
</dbReference>
<dbReference type="GO" id="GO:0004439">
    <property type="term" value="F:phosphatidylinositol-4,5-bisphosphate 5-phosphatase activity"/>
    <property type="evidence" value="ECO:0007669"/>
    <property type="project" value="TreeGrafter"/>
</dbReference>
<dbReference type="InterPro" id="IPR020422">
    <property type="entry name" value="TYR_PHOSPHATASE_DUAL_dom"/>
</dbReference>
<proteinExistence type="predicted"/>
<accession>A0A814XWR0</accession>
<comment type="caution">
    <text evidence="7">The sequence shown here is derived from an EMBL/GenBank/DDBJ whole genome shotgun (WGS) entry which is preliminary data.</text>
</comment>
<evidence type="ECO:0000256" key="3">
    <source>
        <dbReference type="SAM" id="Coils"/>
    </source>
</evidence>
<dbReference type="Proteomes" id="UP000663852">
    <property type="component" value="Unassembled WGS sequence"/>
</dbReference>
<dbReference type="SMART" id="SM00195">
    <property type="entry name" value="DSPc"/>
    <property type="match status" value="1"/>
</dbReference>
<protein>
    <submittedName>
        <fullName evidence="7">Uncharacterized protein</fullName>
    </submittedName>
</protein>
<dbReference type="InterPro" id="IPR000387">
    <property type="entry name" value="Tyr_Pase_dom"/>
</dbReference>
<sequence>MPIITPNLARLFFLPSYGYTQFLTYLGIRNGYDRIDNTVLVGILPTIAMQKYLIEHEKVNAVISMNEDYELTYVSDQSLWTKHEIQHLRLPTVDFNNPKAENLFHGVEFLRTVRQENKTAYIHCKAGRQRSANLAACYLIDTYGMTPEEAARRMRSIRPSTIFGTREMNRLHDFMSVLSPKKKNVYLDKVNENLSTFFRTIEKYQQNLNELSQLANGATVHINDIERILGNNDDDDDGDDDGGNGSVERQEQILSDQEKELLTGGKLCELNQNLNISMREIRQSWNTLEKQGAAILKSASQLPKLIQLFLDTTKTDADFNDHHFRSELVDLTEQFPIIGRFYYDLCLEIQVLLLDLSSLKSVKHLATTLEFLSSRSDSISVPLQIIRQIQMKLT</sequence>
<dbReference type="SUPFAM" id="SSF52799">
    <property type="entry name" value="(Phosphotyrosine protein) phosphatases II"/>
    <property type="match status" value="1"/>
</dbReference>
<evidence type="ECO:0000256" key="1">
    <source>
        <dbReference type="ARBA" id="ARBA00022801"/>
    </source>
</evidence>
<feature type="region of interest" description="Disordered" evidence="4">
    <location>
        <begin position="229"/>
        <end position="250"/>
    </location>
</feature>
<evidence type="ECO:0000313" key="7">
    <source>
        <dbReference type="EMBL" id="CAF1221388.1"/>
    </source>
</evidence>
<dbReference type="PANTHER" id="PTHR46712:SF1">
    <property type="entry name" value="PHOSPHATIDYLGLYCEROPHOSPHATASE AND PROTEIN-TYROSINE PHOSPHATASE 1"/>
    <property type="match status" value="1"/>
</dbReference>
<feature type="coiled-coil region" evidence="3">
    <location>
        <begin position="187"/>
        <end position="221"/>
    </location>
</feature>
<dbReference type="AlphaFoldDB" id="A0A814XWR0"/>
<dbReference type="InterPro" id="IPR000340">
    <property type="entry name" value="Dual-sp_phosphatase_cat-dom"/>
</dbReference>
<dbReference type="PROSITE" id="PS50054">
    <property type="entry name" value="TYR_PHOSPHATASE_DUAL"/>
    <property type="match status" value="1"/>
</dbReference>
<evidence type="ECO:0000259" key="6">
    <source>
        <dbReference type="PROSITE" id="PS50056"/>
    </source>
</evidence>
<dbReference type="InterPro" id="IPR042165">
    <property type="entry name" value="PTPMT1"/>
</dbReference>
<organism evidence="7 8">
    <name type="scientific">Adineta ricciae</name>
    <name type="common">Rotifer</name>
    <dbReference type="NCBI Taxonomy" id="249248"/>
    <lineage>
        <taxon>Eukaryota</taxon>
        <taxon>Metazoa</taxon>
        <taxon>Spiralia</taxon>
        <taxon>Gnathifera</taxon>
        <taxon>Rotifera</taxon>
        <taxon>Eurotatoria</taxon>
        <taxon>Bdelloidea</taxon>
        <taxon>Adinetida</taxon>
        <taxon>Adinetidae</taxon>
        <taxon>Adineta</taxon>
    </lineage>
</organism>
<dbReference type="Pfam" id="PF00782">
    <property type="entry name" value="DSPc"/>
    <property type="match status" value="1"/>
</dbReference>
<evidence type="ECO:0000256" key="4">
    <source>
        <dbReference type="SAM" id="MobiDB-lite"/>
    </source>
</evidence>
<keyword evidence="2" id="KW-0904">Protein phosphatase</keyword>
<feature type="compositionally biased region" description="Acidic residues" evidence="4">
    <location>
        <begin position="232"/>
        <end position="242"/>
    </location>
</feature>
<evidence type="ECO:0000256" key="2">
    <source>
        <dbReference type="ARBA" id="ARBA00022912"/>
    </source>
</evidence>
<dbReference type="InterPro" id="IPR029021">
    <property type="entry name" value="Prot-tyrosine_phosphatase-like"/>
</dbReference>
<dbReference type="OrthoDB" id="273181at2759"/>
<reference evidence="7" key="1">
    <citation type="submission" date="2021-02" db="EMBL/GenBank/DDBJ databases">
        <authorList>
            <person name="Nowell W R."/>
        </authorList>
    </citation>
    <scope>NUCLEOTIDE SEQUENCE</scope>
</reference>
<name>A0A814XWR0_ADIRI</name>
<dbReference type="GO" id="GO:0008962">
    <property type="term" value="F:phosphatidylglycerophosphatase activity"/>
    <property type="evidence" value="ECO:0007669"/>
    <property type="project" value="TreeGrafter"/>
</dbReference>
<evidence type="ECO:0000313" key="8">
    <source>
        <dbReference type="Proteomes" id="UP000663852"/>
    </source>
</evidence>
<evidence type="ECO:0000259" key="5">
    <source>
        <dbReference type="PROSITE" id="PS50054"/>
    </source>
</evidence>
<feature type="domain" description="Tyrosine specific protein phosphatases" evidence="6">
    <location>
        <begin position="101"/>
        <end position="169"/>
    </location>
</feature>
<feature type="domain" description="Tyrosine-protein phosphatase" evidence="5">
    <location>
        <begin position="31"/>
        <end position="187"/>
    </location>
</feature>
<gene>
    <name evidence="7" type="ORF">EDS130_LOCUS26440</name>
</gene>
<keyword evidence="3" id="KW-0175">Coiled coil</keyword>
<dbReference type="InterPro" id="IPR016130">
    <property type="entry name" value="Tyr_Pase_AS"/>
</dbReference>
<dbReference type="GO" id="GO:0004721">
    <property type="term" value="F:phosphoprotein phosphatase activity"/>
    <property type="evidence" value="ECO:0007669"/>
    <property type="project" value="UniProtKB-KW"/>
</dbReference>
<keyword evidence="1" id="KW-0378">Hydrolase</keyword>